<organism evidence="1 2">
    <name type="scientific">Crenothrix polyspora</name>
    <dbReference type="NCBI Taxonomy" id="360316"/>
    <lineage>
        <taxon>Bacteria</taxon>
        <taxon>Pseudomonadati</taxon>
        <taxon>Pseudomonadota</taxon>
        <taxon>Gammaproteobacteria</taxon>
        <taxon>Methylococcales</taxon>
        <taxon>Crenotrichaceae</taxon>
        <taxon>Crenothrix</taxon>
    </lineage>
</organism>
<protein>
    <submittedName>
        <fullName evidence="1">Uncharacterized protein</fullName>
    </submittedName>
</protein>
<name>A0A1R4H0X1_9GAMM</name>
<dbReference type="AlphaFoldDB" id="A0A1R4H0X1"/>
<sequence>MQMQDLVNCRTGSLEIKTDNDLLSV</sequence>
<dbReference type="EMBL" id="FUKJ01000044">
    <property type="protein sequence ID" value="SJM89852.1"/>
    <property type="molecule type" value="Genomic_DNA"/>
</dbReference>
<reference evidence="2" key="1">
    <citation type="submission" date="2017-02" db="EMBL/GenBank/DDBJ databases">
        <authorList>
            <person name="Daims H."/>
        </authorList>
    </citation>
    <scope>NUCLEOTIDE SEQUENCE [LARGE SCALE GENOMIC DNA]</scope>
</reference>
<evidence type="ECO:0000313" key="2">
    <source>
        <dbReference type="Proteomes" id="UP000195442"/>
    </source>
</evidence>
<proteinExistence type="predicted"/>
<keyword evidence="2" id="KW-1185">Reference proteome</keyword>
<evidence type="ECO:0000313" key="1">
    <source>
        <dbReference type="EMBL" id="SJM89852.1"/>
    </source>
</evidence>
<dbReference type="Proteomes" id="UP000195442">
    <property type="component" value="Unassembled WGS sequence"/>
</dbReference>
<gene>
    <name evidence="1" type="ORF">CRENPOLYSF2_1380002</name>
</gene>
<accession>A0A1R4H0X1</accession>